<organism evidence="11 12">
    <name type="scientific">Lomentospora prolificans</name>
    <dbReference type="NCBI Taxonomy" id="41688"/>
    <lineage>
        <taxon>Eukaryota</taxon>
        <taxon>Fungi</taxon>
        <taxon>Dikarya</taxon>
        <taxon>Ascomycota</taxon>
        <taxon>Pezizomycotina</taxon>
        <taxon>Sordariomycetes</taxon>
        <taxon>Hypocreomycetidae</taxon>
        <taxon>Microascales</taxon>
        <taxon>Microascaceae</taxon>
        <taxon>Lomentospora</taxon>
    </lineage>
</organism>
<feature type="transmembrane region" description="Helical" evidence="8">
    <location>
        <begin position="277"/>
        <end position="295"/>
    </location>
</feature>
<feature type="transmembrane region" description="Helical" evidence="8">
    <location>
        <begin position="350"/>
        <end position="367"/>
    </location>
</feature>
<feature type="region of interest" description="Disordered" evidence="7">
    <location>
        <begin position="512"/>
        <end position="532"/>
    </location>
</feature>
<dbReference type="GO" id="GO:0006879">
    <property type="term" value="P:intracellular iron ion homeostasis"/>
    <property type="evidence" value="ECO:0007669"/>
    <property type="project" value="TreeGrafter"/>
</dbReference>
<dbReference type="STRING" id="41688.A0A2N3NA78"/>
<reference evidence="11 12" key="1">
    <citation type="journal article" date="2017" name="G3 (Bethesda)">
        <title>First Draft Genome Sequence of the Pathogenic Fungus Lomentospora prolificans (Formerly Scedosporium prolificans).</title>
        <authorList>
            <person name="Luo R."/>
            <person name="Zimin A."/>
            <person name="Workman R."/>
            <person name="Fan Y."/>
            <person name="Pertea G."/>
            <person name="Grossman N."/>
            <person name="Wear M.P."/>
            <person name="Jia B."/>
            <person name="Miller H."/>
            <person name="Casadevall A."/>
            <person name="Timp W."/>
            <person name="Zhang S.X."/>
            <person name="Salzberg S.L."/>
        </authorList>
    </citation>
    <scope>NUCLEOTIDE SEQUENCE [LARGE SCALE GENOMIC DNA]</scope>
    <source>
        <strain evidence="11 12">JHH-5317</strain>
    </source>
</reference>
<keyword evidence="12" id="KW-1185">Reference proteome</keyword>
<dbReference type="GO" id="GO:0015677">
    <property type="term" value="P:copper ion import"/>
    <property type="evidence" value="ECO:0007669"/>
    <property type="project" value="TreeGrafter"/>
</dbReference>
<sequence length="695" mass="77765">MMKLTGVLTIPLLIRQCLAQGTGLIGYSRTMYYPLCAAACRGAIGSAALSCSPHEHSNDSGGHHGGPTPPECYATDLVFMQTLAYCIDTKCPKDIQADVLERYWTLHEVNGARVKLDPKPSMSYGAALYSIEEPPTKVYVSGEMLNETALVSDEDHESQCNGLGYFEISEVAHNRLVALLSGFILPIGISSLRFLPFPSMWRSRFNAIFNHPAMVGNRHREPAARGLGIMPTRGQALFIGYLVLTNFIFSAVDYTFGPSNFWFPDNYQQALVYVSNRTGILSFANLSLMFMYSARNNLLLWVTDWSHTTFLLLHRWVGYIALTQAAVHALIWLHWYTYFGGHAAESKLPYWYWGIVAMLAMSLMYPLSLLPVRKALYEFFLLTHIFFTILVLVGCYLHIWYLYEHNWGYEIWIYTAGAVWGADRIIRILRVLRNGICQAQVTQIDDDYVRLDIEGVVAQGSVYLYFPTLTWRFWENHPFSVASSFAGKASQGWGTISQVSSGDEEKHVAAISRDTSLPERSASEERQPETPRPRLTVLVRTQRGLTGMIARRAGSFIPVLVESSYINYAQAAELNKCTTLLCFAGGVGVSAVLALLRTHPGPRKRLYWGVRTESLIRELASEMAGIDVVHSVGRRLDLAGILQEELTRQDETGLVGIVVSGPEGMADDVRRIICEIGSVGRAKRPVVFVDEAFSW</sequence>
<feature type="transmembrane region" description="Helical" evidence="8">
    <location>
        <begin position="379"/>
        <end position="401"/>
    </location>
</feature>
<gene>
    <name evidence="11" type="ORF">jhhlp_003935</name>
</gene>
<keyword evidence="2" id="KW-0813">Transport</keyword>
<keyword evidence="6 8" id="KW-0472">Membrane</keyword>
<name>A0A2N3NA78_9PEZI</name>
<dbReference type="SFLD" id="SFLDS00052">
    <property type="entry name" value="Ferric_Reductase_Domain"/>
    <property type="match status" value="1"/>
</dbReference>
<dbReference type="EMBL" id="NLAX01000010">
    <property type="protein sequence ID" value="PKS09321.1"/>
    <property type="molecule type" value="Genomic_DNA"/>
</dbReference>
<keyword evidence="9" id="KW-0732">Signal</keyword>
<accession>A0A2N3NA78</accession>
<dbReference type="VEuPathDB" id="FungiDB:jhhlp_003935"/>
<feature type="transmembrane region" description="Helical" evidence="8">
    <location>
        <begin position="236"/>
        <end position="257"/>
    </location>
</feature>
<evidence type="ECO:0000313" key="11">
    <source>
        <dbReference type="EMBL" id="PKS09321.1"/>
    </source>
</evidence>
<feature type="domain" description="Ferric oxidoreductase" evidence="10">
    <location>
        <begin position="278"/>
        <end position="395"/>
    </location>
</feature>
<proteinExistence type="predicted"/>
<evidence type="ECO:0000256" key="8">
    <source>
        <dbReference type="SAM" id="Phobius"/>
    </source>
</evidence>
<dbReference type="Gene3D" id="3.40.50.80">
    <property type="entry name" value="Nucleotide-binding domain of ferredoxin-NADP reductase (FNR) module"/>
    <property type="match status" value="1"/>
</dbReference>
<dbReference type="AlphaFoldDB" id="A0A2N3NA78"/>
<evidence type="ECO:0000256" key="1">
    <source>
        <dbReference type="ARBA" id="ARBA00004141"/>
    </source>
</evidence>
<feature type="signal peptide" evidence="9">
    <location>
        <begin position="1"/>
        <end position="19"/>
    </location>
</feature>
<dbReference type="GO" id="GO:0006826">
    <property type="term" value="P:iron ion transport"/>
    <property type="evidence" value="ECO:0007669"/>
    <property type="project" value="TreeGrafter"/>
</dbReference>
<evidence type="ECO:0000256" key="2">
    <source>
        <dbReference type="ARBA" id="ARBA00022448"/>
    </source>
</evidence>
<dbReference type="InterPro" id="IPR051410">
    <property type="entry name" value="Ferric/Cupric_Reductase"/>
</dbReference>
<dbReference type="GO" id="GO:0005886">
    <property type="term" value="C:plasma membrane"/>
    <property type="evidence" value="ECO:0007669"/>
    <property type="project" value="TreeGrafter"/>
</dbReference>
<dbReference type="Pfam" id="PF01794">
    <property type="entry name" value="Ferric_reduct"/>
    <property type="match status" value="1"/>
</dbReference>
<evidence type="ECO:0000256" key="4">
    <source>
        <dbReference type="ARBA" id="ARBA00022989"/>
    </source>
</evidence>
<comment type="caution">
    <text evidence="11">The sequence shown here is derived from an EMBL/GenBank/DDBJ whole genome shotgun (WGS) entry which is preliminary data.</text>
</comment>
<evidence type="ECO:0000256" key="7">
    <source>
        <dbReference type="SAM" id="MobiDB-lite"/>
    </source>
</evidence>
<evidence type="ECO:0000256" key="3">
    <source>
        <dbReference type="ARBA" id="ARBA00022692"/>
    </source>
</evidence>
<dbReference type="GO" id="GO:0000293">
    <property type="term" value="F:ferric-chelate reductase activity"/>
    <property type="evidence" value="ECO:0007669"/>
    <property type="project" value="TreeGrafter"/>
</dbReference>
<evidence type="ECO:0000256" key="6">
    <source>
        <dbReference type="ARBA" id="ARBA00023136"/>
    </source>
</evidence>
<keyword evidence="4 8" id="KW-1133">Transmembrane helix</keyword>
<dbReference type="InterPro" id="IPR013130">
    <property type="entry name" value="Fe3_Rdtase_TM_dom"/>
</dbReference>
<dbReference type="Proteomes" id="UP000233524">
    <property type="component" value="Unassembled WGS sequence"/>
</dbReference>
<dbReference type="OrthoDB" id="17725at2759"/>
<dbReference type="SUPFAM" id="SSF52343">
    <property type="entry name" value="Ferredoxin reductase-like, C-terminal NADP-linked domain"/>
    <property type="match status" value="1"/>
</dbReference>
<evidence type="ECO:0000256" key="5">
    <source>
        <dbReference type="ARBA" id="ARBA00023065"/>
    </source>
</evidence>
<dbReference type="InterPro" id="IPR039261">
    <property type="entry name" value="FNR_nucleotide-bd"/>
</dbReference>
<evidence type="ECO:0000313" key="12">
    <source>
        <dbReference type="Proteomes" id="UP000233524"/>
    </source>
</evidence>
<dbReference type="PANTHER" id="PTHR32361:SF9">
    <property type="entry name" value="FERRIC REDUCTASE TRANSMEMBRANE COMPONENT 3-RELATED"/>
    <property type="match status" value="1"/>
</dbReference>
<protein>
    <recommendedName>
        <fullName evidence="10">Ferric oxidoreductase domain-containing protein</fullName>
    </recommendedName>
</protein>
<evidence type="ECO:0000256" key="9">
    <source>
        <dbReference type="SAM" id="SignalP"/>
    </source>
</evidence>
<evidence type="ECO:0000259" key="10">
    <source>
        <dbReference type="Pfam" id="PF01794"/>
    </source>
</evidence>
<feature type="chain" id="PRO_5014742636" description="Ferric oxidoreductase domain-containing protein" evidence="9">
    <location>
        <begin position="20"/>
        <end position="695"/>
    </location>
</feature>
<keyword evidence="3 8" id="KW-0812">Transmembrane</keyword>
<feature type="compositionally biased region" description="Basic and acidic residues" evidence="7">
    <location>
        <begin position="521"/>
        <end position="532"/>
    </location>
</feature>
<dbReference type="InParanoid" id="A0A2N3NA78"/>
<dbReference type="CDD" id="cd06186">
    <property type="entry name" value="NOX_Duox_like_FAD_NADP"/>
    <property type="match status" value="1"/>
</dbReference>
<keyword evidence="5" id="KW-0406">Ion transport</keyword>
<feature type="transmembrane region" description="Helical" evidence="8">
    <location>
        <begin position="176"/>
        <end position="195"/>
    </location>
</feature>
<dbReference type="PANTHER" id="PTHR32361">
    <property type="entry name" value="FERRIC/CUPRIC REDUCTASE TRANSMEMBRANE COMPONENT"/>
    <property type="match status" value="1"/>
</dbReference>
<comment type="subcellular location">
    <subcellularLocation>
        <location evidence="1">Membrane</location>
        <topology evidence="1">Multi-pass membrane protein</topology>
    </subcellularLocation>
</comment>
<feature type="transmembrane region" description="Helical" evidence="8">
    <location>
        <begin position="316"/>
        <end position="338"/>
    </location>
</feature>